<feature type="region of interest" description="Disordered" evidence="1">
    <location>
        <begin position="114"/>
        <end position="133"/>
    </location>
</feature>
<dbReference type="PANTHER" id="PTHR45181:SF4">
    <property type="entry name" value="HEAT SHOCK PROTEIN DNAJ WITH TETRATRICOPEPTIDE REPEAT-CONTAINING PROTEIN"/>
    <property type="match status" value="1"/>
</dbReference>
<dbReference type="InterPro" id="IPR011990">
    <property type="entry name" value="TPR-like_helical_dom_sf"/>
</dbReference>
<dbReference type="OrthoDB" id="10250354at2759"/>
<feature type="domain" description="J" evidence="2">
    <location>
        <begin position="1181"/>
        <end position="1266"/>
    </location>
</feature>
<dbReference type="Gramene" id="KCW51136">
    <property type="protein sequence ID" value="KCW51136"/>
    <property type="gene ID" value="EUGRSUZ_J00737"/>
</dbReference>
<dbReference type="SUPFAM" id="SSF46565">
    <property type="entry name" value="Chaperone J-domain"/>
    <property type="match status" value="1"/>
</dbReference>
<feature type="compositionally biased region" description="Polar residues" evidence="1">
    <location>
        <begin position="1308"/>
        <end position="1325"/>
    </location>
</feature>
<dbReference type="GO" id="GO:0009507">
    <property type="term" value="C:chloroplast"/>
    <property type="evidence" value="ECO:0007669"/>
    <property type="project" value="EnsemblPlants"/>
</dbReference>
<dbReference type="InterPro" id="IPR019734">
    <property type="entry name" value="TPR_rpt"/>
</dbReference>
<dbReference type="SUPFAM" id="SSF48452">
    <property type="entry name" value="TPR-like"/>
    <property type="match status" value="2"/>
</dbReference>
<proteinExistence type="predicted"/>
<dbReference type="EMBL" id="KK198762">
    <property type="protein sequence ID" value="KCW51136.1"/>
    <property type="molecule type" value="Genomic_DNA"/>
</dbReference>
<dbReference type="PROSITE" id="PS50076">
    <property type="entry name" value="DNAJ_2"/>
    <property type="match status" value="1"/>
</dbReference>
<dbReference type="Pfam" id="PF00226">
    <property type="entry name" value="DnaJ"/>
    <property type="match status" value="1"/>
</dbReference>
<dbReference type="OMA" id="ADCTMAS"/>
<dbReference type="eggNOG" id="KOG0550">
    <property type="taxonomic scope" value="Eukaryota"/>
</dbReference>
<feature type="compositionally biased region" description="Basic and acidic residues" evidence="1">
    <location>
        <begin position="1283"/>
        <end position="1305"/>
    </location>
</feature>
<organism evidence="3">
    <name type="scientific">Eucalyptus grandis</name>
    <name type="common">Flooded gum</name>
    <dbReference type="NCBI Taxonomy" id="71139"/>
    <lineage>
        <taxon>Eukaryota</taxon>
        <taxon>Viridiplantae</taxon>
        <taxon>Streptophyta</taxon>
        <taxon>Embryophyta</taxon>
        <taxon>Tracheophyta</taxon>
        <taxon>Spermatophyta</taxon>
        <taxon>Magnoliopsida</taxon>
        <taxon>eudicotyledons</taxon>
        <taxon>Gunneridae</taxon>
        <taxon>Pentapetalae</taxon>
        <taxon>rosids</taxon>
        <taxon>malvids</taxon>
        <taxon>Myrtales</taxon>
        <taxon>Myrtaceae</taxon>
        <taxon>Myrtoideae</taxon>
        <taxon>Eucalypteae</taxon>
        <taxon>Eucalyptus</taxon>
    </lineage>
</organism>
<dbReference type="CDD" id="cd06257">
    <property type="entry name" value="DnaJ"/>
    <property type="match status" value="1"/>
</dbReference>
<dbReference type="FunCoup" id="A0A059ABW5">
    <property type="interactions" value="1431"/>
</dbReference>
<feature type="compositionally biased region" description="Basic and acidic residues" evidence="1">
    <location>
        <begin position="627"/>
        <end position="640"/>
    </location>
</feature>
<protein>
    <recommendedName>
        <fullName evidence="2">J domain-containing protein</fullName>
    </recommendedName>
</protein>
<dbReference type="eggNOG" id="KOG4234">
    <property type="taxonomic scope" value="Eukaryota"/>
</dbReference>
<feature type="compositionally biased region" description="Basic and acidic residues" evidence="1">
    <location>
        <begin position="1260"/>
        <end position="1275"/>
    </location>
</feature>
<evidence type="ECO:0000313" key="3">
    <source>
        <dbReference type="EMBL" id="KCW51136.1"/>
    </source>
</evidence>
<evidence type="ECO:0000259" key="2">
    <source>
        <dbReference type="PROSITE" id="PS50076"/>
    </source>
</evidence>
<feature type="region of interest" description="Disordered" evidence="1">
    <location>
        <begin position="32"/>
        <end position="72"/>
    </location>
</feature>
<feature type="region of interest" description="Disordered" evidence="1">
    <location>
        <begin position="378"/>
        <end position="416"/>
    </location>
</feature>
<gene>
    <name evidence="3" type="ORF">EUGRSUZ_J00737</name>
</gene>
<name>A0A059ABW5_EUCGR</name>
<dbReference type="InParanoid" id="A0A059ABW5"/>
<dbReference type="Gene3D" id="1.10.287.110">
    <property type="entry name" value="DnaJ domain"/>
    <property type="match status" value="1"/>
</dbReference>
<feature type="region of interest" description="Disordered" evidence="1">
    <location>
        <begin position="484"/>
        <end position="544"/>
    </location>
</feature>
<dbReference type="SMART" id="SM00028">
    <property type="entry name" value="TPR"/>
    <property type="match status" value="7"/>
</dbReference>
<feature type="compositionally biased region" description="Basic and acidic residues" evidence="1">
    <location>
        <begin position="560"/>
        <end position="575"/>
    </location>
</feature>
<feature type="compositionally biased region" description="Polar residues" evidence="1">
    <location>
        <begin position="513"/>
        <end position="525"/>
    </location>
</feature>
<dbReference type="KEGG" id="egr:104421492"/>
<dbReference type="SMART" id="SM00271">
    <property type="entry name" value="DnaJ"/>
    <property type="match status" value="1"/>
</dbReference>
<dbReference type="PRINTS" id="PR00625">
    <property type="entry name" value="JDOMAIN"/>
</dbReference>
<feature type="region of interest" description="Disordered" evidence="1">
    <location>
        <begin position="558"/>
        <end position="640"/>
    </location>
</feature>
<feature type="region of interest" description="Disordered" evidence="1">
    <location>
        <begin position="1260"/>
        <end position="1325"/>
    </location>
</feature>
<dbReference type="InterPro" id="IPR001623">
    <property type="entry name" value="DnaJ_domain"/>
</dbReference>
<accession>A0A059ABW5</accession>
<dbReference type="PANTHER" id="PTHR45181">
    <property type="entry name" value="HEAT SHOCK PROTEIN DNAJ WITH TETRATRICOPEPTIDE REPEAT-CONTAINING PROTEIN"/>
    <property type="match status" value="1"/>
</dbReference>
<evidence type="ECO:0000256" key="1">
    <source>
        <dbReference type="SAM" id="MobiDB-lite"/>
    </source>
</evidence>
<dbReference type="STRING" id="71139.A0A059ABW5"/>
<reference evidence="3" key="1">
    <citation type="submission" date="2013-07" db="EMBL/GenBank/DDBJ databases">
        <title>The genome of Eucalyptus grandis.</title>
        <authorList>
            <person name="Schmutz J."/>
            <person name="Hayes R."/>
            <person name="Myburg A."/>
            <person name="Tuskan G."/>
            <person name="Grattapaglia D."/>
            <person name="Rokhsar D.S."/>
        </authorList>
    </citation>
    <scope>NUCLEOTIDE SEQUENCE</scope>
    <source>
        <tissue evidence="3">Leaf extractions</tissue>
    </source>
</reference>
<sequence length="1325" mass="144170">MSSSRLEGGGSGYPGSADIGSGLFFGAPTSPGSVPAPVFAKSRISKRRSINRPSSNQESRAGPGANPFSFSPRDSVLGSFPCAASAPPASDYVFGANRSDSDGSLGTGVAEKMENLRIGSGNESATARDGSSGANSSFIFESKGGNNKSSGFDESVASALPEEMRKLNIQASHNNPSGRTGNFKSNLSTHEQVKVGIGVDAGTDGFAGKHVEAELLDQLRNKLNIREANQPDSNRVVDKADQLNESTGGSRKEYNGVFTGKSAAALPDQMTKLNLRDPATMDNSTGENDFELNTKKTGFVFGGSTSASGRTHGMTEIVLVNEINEKLNIGSKMNDSIVEPVSRGFSFQSGKEAEHAFGSQVPLNRPTEDIGVSGIATSSHELPSRGIPLKGGKNVSNRDERNINISSESKQDDTGSSFVEFKTPVAKVDLASGLTGKIEFTAKREAFDSSKMKKKKGKMRQSAHVQPRFMQSFVSMESISLEKPEASEACSPMDVSSDVSSYQEPLAHDPYSRDSSVTSNESYSLDNADALDAPPSTFSNDAIDESLLSATQRMDINDYELSREATEDASKHGLEKSGNTEGPVEDPTSGAETESFKSAADDIELVRDDDAVTSSVRTGAFYSSMVERSDDERRSENSLASHVKEMGDSNFTFTTSSASQGQFSVPKHKYKKKAWEKSVRGSHNLSSSLEIPGASSSIRPFPSSAIPSPLSPQPEKGNPTSSQYKFGKDYGVDKSLDGKLGSASTSATTMTQEACEKWRLRGNQAYASGDAGKAEDYYTHGINCVSRDEMSRSCSRALMLCYSNRAATRMALGRMRDAIGDCMMAIAIDPNFFKVQVRAANCYLALGEVDDALRYYKKCLQVGNEVCADRKIAVEASEGLQKAQKVSECMNHVAMLLLTRASKDVEAAAEVIAEALIISSYSEKLLEMKAEALFMLRRYEEVIQLCEQTLDSAEKNSLDINGQLADQDSLKYSNRLYFRIWRCCLMFKSYSQLGRLEEGLASLERQEELVSAKNRNQNSSLALLIPLVGTARELIRLKAAGNEAFQAGRHAEAVEHYTAALSCNVESRPYAAICFCNRAAAFKALGQIIDAIADCSFAIALDGNYLKAISRRATLFEMIRDYGQAAADLQRLVSILTKQVEEKTNQAGVYDGSLSSVNELKQASLQLSELEEAARKDIPLDIYLILGVEPSASLPDIRKAYRKAALKHHPDKASQFLAKGDNGDDKLWKGIAEEVRKDAERLFKMIGEAHAVLSEPTKRLQYDLEEERRNTEKKRNGSSTPRTHRDDQTHPFERSGIRQQSREAWRTYGSSQGRASESNRWTRYS</sequence>
<feature type="compositionally biased region" description="Polar residues" evidence="1">
    <location>
        <begin position="681"/>
        <end position="698"/>
    </location>
</feature>
<dbReference type="Gene3D" id="1.25.40.10">
    <property type="entry name" value="Tetratricopeptide repeat domain"/>
    <property type="match status" value="2"/>
</dbReference>
<dbReference type="InterPro" id="IPR036869">
    <property type="entry name" value="J_dom_sf"/>
</dbReference>
<feature type="region of interest" description="Disordered" evidence="1">
    <location>
        <begin position="675"/>
        <end position="728"/>
    </location>
</feature>